<dbReference type="OMA" id="GSWIVQS"/>
<feature type="region of interest" description="Disordered" evidence="2">
    <location>
        <begin position="25"/>
        <end position="235"/>
    </location>
</feature>
<evidence type="ECO:0000256" key="2">
    <source>
        <dbReference type="SAM" id="MobiDB-lite"/>
    </source>
</evidence>
<accession>U4LIF3</accession>
<feature type="compositionally biased region" description="Low complexity" evidence="2">
    <location>
        <begin position="178"/>
        <end position="188"/>
    </location>
</feature>
<dbReference type="PANTHER" id="PTHR34776">
    <property type="entry name" value="F17F16.3 PROTEIN"/>
    <property type="match status" value="1"/>
</dbReference>
<feature type="compositionally biased region" description="Basic and acidic residues" evidence="2">
    <location>
        <begin position="92"/>
        <end position="113"/>
    </location>
</feature>
<dbReference type="AlphaFoldDB" id="U4LIF3"/>
<protein>
    <submittedName>
        <fullName evidence="3">Uncharacterized protein</fullName>
    </submittedName>
</protein>
<dbReference type="Proteomes" id="UP000018144">
    <property type="component" value="Unassembled WGS sequence"/>
</dbReference>
<dbReference type="EMBL" id="HF936418">
    <property type="protein sequence ID" value="CCX16499.1"/>
    <property type="molecule type" value="Genomic_DNA"/>
</dbReference>
<dbReference type="STRING" id="1076935.U4LIF3"/>
<dbReference type="PANTHER" id="PTHR34776:SF1">
    <property type="entry name" value="F17F16.3 PROTEIN"/>
    <property type="match status" value="1"/>
</dbReference>
<feature type="region of interest" description="Disordered" evidence="2">
    <location>
        <begin position="1"/>
        <end position="20"/>
    </location>
</feature>
<dbReference type="eggNOG" id="ENOG502S1Q3">
    <property type="taxonomic scope" value="Eukaryota"/>
</dbReference>
<reference evidence="3 4" key="1">
    <citation type="journal article" date="2013" name="PLoS Genet.">
        <title>The genome and development-dependent transcriptomes of Pyronema confluens: a window into fungal evolution.</title>
        <authorList>
            <person name="Traeger S."/>
            <person name="Altegoer F."/>
            <person name="Freitag M."/>
            <person name="Gabaldon T."/>
            <person name="Kempken F."/>
            <person name="Kumar A."/>
            <person name="Marcet-Houben M."/>
            <person name="Poggeler S."/>
            <person name="Stajich J.E."/>
            <person name="Nowrousian M."/>
        </authorList>
    </citation>
    <scope>NUCLEOTIDE SEQUENCE [LARGE SCALE GENOMIC DNA]</scope>
    <source>
        <strain evidence="4">CBS 100304</strain>
        <tissue evidence="3">Vegetative mycelium</tissue>
    </source>
</reference>
<evidence type="ECO:0000256" key="1">
    <source>
        <dbReference type="SAM" id="Coils"/>
    </source>
</evidence>
<evidence type="ECO:0000313" key="4">
    <source>
        <dbReference type="Proteomes" id="UP000018144"/>
    </source>
</evidence>
<sequence length="513" mass="55672">MVATRSSTKKSHTDLESAALSGALKSASSVKAGQKHGQLEEPEIPQKKKPKSATSDVPKKSLEARDARDAATNKSLQEADKPQESTSNLGDPGERKERKELREEADARDENVKPGETTKFNPTDVKTEPDVNAVSDAGKPADINPEVRGPEAGGRHRPTMHASVEDVTDSEPEKQRATHATHTTQQAAIESPGDRGALEAPNGNATATEGGDIDIPDVDTQTPAGVTVSPHGKEIDKASPMMEKGIVSFFLRAKDEVEKPESMEDIKRLYMVLRPLPDGAKLVDGKIPDGKNARLIVIPKKKLITKGYEMFLSFLEIPKAGFGELGIVSHTNETKSTGPRTNSPAQRIGEGVYALSKSSDERQSRFSYILTIPEKPNELQMQFGLEEMGSFVVSVRNSQTPAPADMNGEEYTGGNVLMLVPGNMNGNGFSGNSILDSFEGIKLGPLSPENLGCRNADILLIGDKLSEEEEVEEEIEILEKEGEQMKHLDRTEGVFADLELRKKELLGMKTTWA</sequence>
<gene>
    <name evidence="3" type="ORF">PCON_03142</name>
</gene>
<feature type="compositionally biased region" description="Basic and acidic residues" evidence="2">
    <location>
        <begin position="57"/>
        <end position="83"/>
    </location>
</feature>
<evidence type="ECO:0000313" key="3">
    <source>
        <dbReference type="EMBL" id="CCX16499.1"/>
    </source>
</evidence>
<proteinExistence type="predicted"/>
<keyword evidence="1" id="KW-0175">Coiled coil</keyword>
<feature type="coiled-coil region" evidence="1">
    <location>
        <begin position="461"/>
        <end position="488"/>
    </location>
</feature>
<name>U4LIF3_PYROM</name>
<dbReference type="OrthoDB" id="1028014at2759"/>
<keyword evidence="4" id="KW-1185">Reference proteome</keyword>
<organism evidence="3 4">
    <name type="scientific">Pyronema omphalodes (strain CBS 100304)</name>
    <name type="common">Pyronema confluens</name>
    <dbReference type="NCBI Taxonomy" id="1076935"/>
    <lineage>
        <taxon>Eukaryota</taxon>
        <taxon>Fungi</taxon>
        <taxon>Dikarya</taxon>
        <taxon>Ascomycota</taxon>
        <taxon>Pezizomycotina</taxon>
        <taxon>Pezizomycetes</taxon>
        <taxon>Pezizales</taxon>
        <taxon>Pyronemataceae</taxon>
        <taxon>Pyronema</taxon>
    </lineage>
</organism>